<dbReference type="HOGENOM" id="CLU_486989_0_0_1"/>
<feature type="compositionally biased region" description="Polar residues" evidence="4">
    <location>
        <begin position="48"/>
        <end position="59"/>
    </location>
</feature>
<dbReference type="AlphaFoldDB" id="W1NR29"/>
<dbReference type="InterPro" id="IPR001810">
    <property type="entry name" value="F-box_dom"/>
</dbReference>
<keyword evidence="1 3" id="KW-0853">WD repeat</keyword>
<dbReference type="KEGG" id="atr:18425244"/>
<dbReference type="GO" id="GO:0016036">
    <property type="term" value="P:cellular response to phosphate starvation"/>
    <property type="evidence" value="ECO:0007669"/>
    <property type="project" value="EnsemblPlants"/>
</dbReference>
<dbReference type="EMBL" id="KI396540">
    <property type="protein sequence ID" value="ERM97289.1"/>
    <property type="molecule type" value="Genomic_DNA"/>
</dbReference>
<dbReference type="Proteomes" id="UP000017836">
    <property type="component" value="Unassembled WGS sequence"/>
</dbReference>
<dbReference type="Gramene" id="ERM97289">
    <property type="protein sequence ID" value="ERM97289"/>
    <property type="gene ID" value="AMTR_s00119p00137710"/>
</dbReference>
<dbReference type="eggNOG" id="KOG0274">
    <property type="taxonomic scope" value="Eukaryota"/>
</dbReference>
<dbReference type="PROSITE" id="PS50294">
    <property type="entry name" value="WD_REPEATS_REGION"/>
    <property type="match status" value="1"/>
</dbReference>
<evidence type="ECO:0000313" key="6">
    <source>
        <dbReference type="EMBL" id="ERM97289.1"/>
    </source>
</evidence>
<evidence type="ECO:0000313" key="7">
    <source>
        <dbReference type="Proteomes" id="UP000017836"/>
    </source>
</evidence>
<dbReference type="InterPro" id="IPR020472">
    <property type="entry name" value="WD40_PAC1"/>
</dbReference>
<dbReference type="InterPro" id="IPR015943">
    <property type="entry name" value="WD40/YVTN_repeat-like_dom_sf"/>
</dbReference>
<dbReference type="PANTHER" id="PTHR19855">
    <property type="entry name" value="WD40 REPEAT PROTEIN 12, 37"/>
    <property type="match status" value="1"/>
</dbReference>
<proteinExistence type="predicted"/>
<feature type="repeat" description="WD" evidence="3">
    <location>
        <begin position="175"/>
        <end position="209"/>
    </location>
</feature>
<dbReference type="PROSITE" id="PS50181">
    <property type="entry name" value="FBOX"/>
    <property type="match status" value="1"/>
</dbReference>
<dbReference type="PRINTS" id="PR00320">
    <property type="entry name" value="GPROTEINBRPT"/>
</dbReference>
<dbReference type="Pfam" id="PF12937">
    <property type="entry name" value="F-box-like"/>
    <property type="match status" value="1"/>
</dbReference>
<dbReference type="OMA" id="FRVWEHE"/>
<dbReference type="InterPro" id="IPR001680">
    <property type="entry name" value="WD40_rpt"/>
</dbReference>
<sequence length="549" mass="61587">MAYECHGSLDQNLYFSEDNNWNEERSTTCDTPHIPFCLSNISTRKENPNSSPLSTSQSHQPKREISIKKPFKDSASLCPTSITSLRSITDLPPALISEILHHLDPRELGIVSCVSTLFRKFASDHHGWKDYYCERWGLPMSPSKASEPEIIWKELYVEREKRSKTFMGRYEADMLCGHTEAVRSVFLLASANIIITGGYDSVVRLWSMEECCSLAHSRHFGCTLRAIVADDELLVVGGTDAFLLCWRTIPGLPHLFDVSGLMNQSTEFRLWEHGGPISCLAMDLTRIYSGSWDMTVRVWDRSTFKCSKILRHADWVFDVVLRGPSLATVAGSDLYIWNISNGKQLEVISNIHNGIAYSLAQSLSGSLLFSGGEDGSIHMFEVQTQMDHGGLCLDCYVKKGASWIPHNGAVRSLSFEFPWLVSCSDDGKLALMDVRKLLKSSRGSSFLHSKSTSVEPPQRMLHGSAQNLFSVAIGADRIVCGGEENNVRVWNFSQALENEKRMKKRRALIASGKRNIKIEQCSIEAKRDGMERNRGTVWCRRGTSSKLKA</sequence>
<evidence type="ECO:0000256" key="4">
    <source>
        <dbReference type="SAM" id="MobiDB-lite"/>
    </source>
</evidence>
<dbReference type="SMART" id="SM00256">
    <property type="entry name" value="FBOX"/>
    <property type="match status" value="1"/>
</dbReference>
<evidence type="ECO:0000256" key="1">
    <source>
        <dbReference type="ARBA" id="ARBA00022574"/>
    </source>
</evidence>
<dbReference type="Pfam" id="PF00400">
    <property type="entry name" value="WD40"/>
    <property type="match status" value="4"/>
</dbReference>
<name>W1NR29_AMBTC</name>
<accession>W1NR29</accession>
<dbReference type="SUPFAM" id="SSF81383">
    <property type="entry name" value="F-box domain"/>
    <property type="match status" value="1"/>
</dbReference>
<dbReference type="Gene3D" id="1.20.1280.50">
    <property type="match status" value="1"/>
</dbReference>
<evidence type="ECO:0000256" key="3">
    <source>
        <dbReference type="PROSITE-ProRule" id="PRU00221"/>
    </source>
</evidence>
<feature type="repeat" description="WD" evidence="3">
    <location>
        <begin position="270"/>
        <end position="300"/>
    </location>
</feature>
<keyword evidence="2" id="KW-0677">Repeat</keyword>
<dbReference type="SMART" id="SM00320">
    <property type="entry name" value="WD40"/>
    <property type="match status" value="7"/>
</dbReference>
<dbReference type="InterPro" id="IPR036322">
    <property type="entry name" value="WD40_repeat_dom_sf"/>
</dbReference>
<gene>
    <name evidence="6" type="ORF">AMTR_s00119p00137710</name>
</gene>
<dbReference type="PANTHER" id="PTHR19855:SF19">
    <property type="entry name" value="OS04G0619700 PROTEIN"/>
    <property type="match status" value="1"/>
</dbReference>
<feature type="domain" description="F-box" evidence="5">
    <location>
        <begin position="85"/>
        <end position="131"/>
    </location>
</feature>
<keyword evidence="7" id="KW-1185">Reference proteome</keyword>
<reference evidence="7" key="1">
    <citation type="journal article" date="2013" name="Science">
        <title>The Amborella genome and the evolution of flowering plants.</title>
        <authorList>
            <consortium name="Amborella Genome Project"/>
        </authorList>
    </citation>
    <scope>NUCLEOTIDE SEQUENCE [LARGE SCALE GENOMIC DNA]</scope>
</reference>
<dbReference type="STRING" id="13333.W1NR29"/>
<dbReference type="Gene3D" id="2.130.10.10">
    <property type="entry name" value="YVTN repeat-like/Quinoprotein amine dehydrogenase"/>
    <property type="match status" value="3"/>
</dbReference>
<dbReference type="GO" id="GO:0005634">
    <property type="term" value="C:nucleus"/>
    <property type="evidence" value="ECO:0007669"/>
    <property type="project" value="EnsemblPlants"/>
</dbReference>
<dbReference type="PROSITE" id="PS50082">
    <property type="entry name" value="WD_REPEATS_2"/>
    <property type="match status" value="2"/>
</dbReference>
<evidence type="ECO:0000259" key="5">
    <source>
        <dbReference type="PROSITE" id="PS50181"/>
    </source>
</evidence>
<feature type="region of interest" description="Disordered" evidence="4">
    <location>
        <begin position="42"/>
        <end position="65"/>
    </location>
</feature>
<dbReference type="InterPro" id="IPR036047">
    <property type="entry name" value="F-box-like_dom_sf"/>
</dbReference>
<dbReference type="GO" id="GO:0005737">
    <property type="term" value="C:cytoplasm"/>
    <property type="evidence" value="ECO:0007669"/>
    <property type="project" value="EnsemblPlants"/>
</dbReference>
<evidence type="ECO:0000256" key="2">
    <source>
        <dbReference type="ARBA" id="ARBA00022737"/>
    </source>
</evidence>
<dbReference type="OrthoDB" id="190105at2759"/>
<dbReference type="SUPFAM" id="SSF50978">
    <property type="entry name" value="WD40 repeat-like"/>
    <property type="match status" value="1"/>
</dbReference>
<protein>
    <recommendedName>
        <fullName evidence="5">F-box domain-containing protein</fullName>
    </recommendedName>
</protein>
<organism evidence="6 7">
    <name type="scientific">Amborella trichopoda</name>
    <dbReference type="NCBI Taxonomy" id="13333"/>
    <lineage>
        <taxon>Eukaryota</taxon>
        <taxon>Viridiplantae</taxon>
        <taxon>Streptophyta</taxon>
        <taxon>Embryophyta</taxon>
        <taxon>Tracheophyta</taxon>
        <taxon>Spermatophyta</taxon>
        <taxon>Magnoliopsida</taxon>
        <taxon>Amborellales</taxon>
        <taxon>Amborellaceae</taxon>
        <taxon>Amborella</taxon>
    </lineage>
</organism>